<keyword evidence="2" id="KW-1185">Reference proteome</keyword>
<protein>
    <submittedName>
        <fullName evidence="1">Uncharacterized protein</fullName>
    </submittedName>
</protein>
<reference evidence="2" key="1">
    <citation type="journal article" date="2019" name="Int. J. Syst. Evol. Microbiol.">
        <title>The Global Catalogue of Microorganisms (GCM) 10K type strain sequencing project: providing services to taxonomists for standard genome sequencing and annotation.</title>
        <authorList>
            <consortium name="The Broad Institute Genomics Platform"/>
            <consortium name="The Broad Institute Genome Sequencing Center for Infectious Disease"/>
            <person name="Wu L."/>
            <person name="Ma J."/>
        </authorList>
    </citation>
    <scope>NUCLEOTIDE SEQUENCE [LARGE SCALE GENOMIC DNA]</scope>
    <source>
        <strain evidence="2">CCTCC AB 2017081</strain>
    </source>
</reference>
<comment type="caution">
    <text evidence="1">The sequence shown here is derived from an EMBL/GenBank/DDBJ whole genome shotgun (WGS) entry which is preliminary data.</text>
</comment>
<sequence length="77" mass="9060">MSRRRDRENAARRATRRAQEHALDAALAVTPDWPDRQRLIAQHERTRRGFIRLRDREPHYVCQLGLHDRPGAPLDAL</sequence>
<dbReference type="Proteomes" id="UP001595803">
    <property type="component" value="Unassembled WGS sequence"/>
</dbReference>
<evidence type="ECO:0000313" key="1">
    <source>
        <dbReference type="EMBL" id="MFC3833475.1"/>
    </source>
</evidence>
<organism evidence="1 2">
    <name type="scientific">Deinococcus rufus</name>
    <dbReference type="NCBI Taxonomy" id="2136097"/>
    <lineage>
        <taxon>Bacteria</taxon>
        <taxon>Thermotogati</taxon>
        <taxon>Deinococcota</taxon>
        <taxon>Deinococci</taxon>
        <taxon>Deinococcales</taxon>
        <taxon>Deinococcaceae</taxon>
        <taxon>Deinococcus</taxon>
    </lineage>
</organism>
<gene>
    <name evidence="1" type="ORF">ACFOSB_11465</name>
</gene>
<proteinExistence type="predicted"/>
<accession>A0ABV7Z9W8</accession>
<dbReference type="EMBL" id="JBHRZG010000011">
    <property type="protein sequence ID" value="MFC3833475.1"/>
    <property type="molecule type" value="Genomic_DNA"/>
</dbReference>
<name>A0ABV7Z9W8_9DEIO</name>
<dbReference type="RefSeq" id="WP_380102067.1">
    <property type="nucleotide sequence ID" value="NZ_JBHRZG010000011.1"/>
</dbReference>
<evidence type="ECO:0000313" key="2">
    <source>
        <dbReference type="Proteomes" id="UP001595803"/>
    </source>
</evidence>